<gene>
    <name evidence="31" type="primary">ITSN1</name>
</gene>
<evidence type="ECO:0000256" key="15">
    <source>
        <dbReference type="ARBA" id="ARBA00023018"/>
    </source>
</evidence>
<feature type="domain" description="SH3" evidence="28">
    <location>
        <begin position="740"/>
        <end position="801"/>
    </location>
</feature>
<dbReference type="PRINTS" id="PR00452">
    <property type="entry name" value="SH3DOMAIN"/>
</dbReference>
<dbReference type="InterPro" id="IPR000261">
    <property type="entry name" value="EH_dom"/>
</dbReference>
<evidence type="ECO:0000256" key="6">
    <source>
        <dbReference type="ARBA" id="ARBA00022443"/>
    </source>
</evidence>
<evidence type="ECO:0000313" key="32">
    <source>
        <dbReference type="Proteomes" id="UP000314981"/>
    </source>
</evidence>
<dbReference type="PANTHER" id="PTHR11216">
    <property type="entry name" value="EH DOMAIN"/>
    <property type="match status" value="1"/>
</dbReference>
<dbReference type="FunFam" id="2.30.30.40:FF:000122">
    <property type="entry name" value="intersectin-1 isoform X2"/>
    <property type="match status" value="1"/>
</dbReference>
<dbReference type="SUPFAM" id="SSF47473">
    <property type="entry name" value="EF-hand"/>
    <property type="match status" value="2"/>
</dbReference>
<evidence type="ECO:0000256" key="24">
    <source>
        <dbReference type="ARBA" id="ARBA00074966"/>
    </source>
</evidence>
<feature type="region of interest" description="Disordered" evidence="27">
    <location>
        <begin position="1249"/>
        <end position="1313"/>
    </location>
</feature>
<feature type="domain" description="EF-hand" evidence="30">
    <location>
        <begin position="254"/>
        <end position="289"/>
    </location>
</feature>
<evidence type="ECO:0000313" key="31">
    <source>
        <dbReference type="Ensembl" id="ENSBIXP00000023932.1"/>
    </source>
</evidence>
<dbReference type="GO" id="GO:0043005">
    <property type="term" value="C:neuron projection"/>
    <property type="evidence" value="ECO:0007669"/>
    <property type="project" value="UniProtKB-KW"/>
</dbReference>
<dbReference type="GO" id="GO:0015031">
    <property type="term" value="P:protein transport"/>
    <property type="evidence" value="ECO:0007669"/>
    <property type="project" value="UniProtKB-KW"/>
</dbReference>
<evidence type="ECO:0000256" key="9">
    <source>
        <dbReference type="ARBA" id="ARBA00022483"/>
    </source>
</evidence>
<evidence type="ECO:0000256" key="7">
    <source>
        <dbReference type="ARBA" id="ARBA00022448"/>
    </source>
</evidence>
<dbReference type="Pfam" id="PF12763">
    <property type="entry name" value="EH"/>
    <property type="match status" value="2"/>
</dbReference>
<dbReference type="Ensembl" id="ENSBIXT00000039772.1">
    <property type="protein sequence ID" value="ENSBIXP00000023932.1"/>
    <property type="gene ID" value="ENSBIXG00000026244.1"/>
</dbReference>
<dbReference type="InterPro" id="IPR032140">
    <property type="entry name" value="INTAP"/>
</dbReference>
<keyword evidence="18" id="KW-0539">Nucleus</keyword>
<keyword evidence="10" id="KW-0771">Synaptosome</keyword>
<dbReference type="Pfam" id="PF07653">
    <property type="entry name" value="SH3_2"/>
    <property type="match status" value="1"/>
</dbReference>
<feature type="domain" description="EH" evidence="29">
    <location>
        <begin position="21"/>
        <end position="100"/>
    </location>
</feature>
<evidence type="ECO:0000256" key="17">
    <source>
        <dbReference type="ARBA" id="ARBA00023176"/>
    </source>
</evidence>
<evidence type="ECO:0000256" key="16">
    <source>
        <dbReference type="ARBA" id="ARBA00023136"/>
    </source>
</evidence>
<dbReference type="PROSITE" id="PS50002">
    <property type="entry name" value="SH3"/>
    <property type="match status" value="4"/>
</dbReference>
<keyword evidence="19" id="KW-0966">Cell projection</keyword>
<dbReference type="GO" id="GO:0055037">
    <property type="term" value="C:recycling endosome"/>
    <property type="evidence" value="ECO:0007669"/>
    <property type="project" value="UniProtKB-SubCell"/>
</dbReference>
<feature type="domain" description="SH3" evidence="28">
    <location>
        <begin position="998"/>
        <end position="1062"/>
    </location>
</feature>
<feature type="domain" description="EF-hand" evidence="30">
    <location>
        <begin position="53"/>
        <end position="88"/>
    </location>
</feature>
<feature type="compositionally biased region" description="Low complexity" evidence="27">
    <location>
        <begin position="826"/>
        <end position="842"/>
    </location>
</feature>
<evidence type="ECO:0000256" key="1">
    <source>
        <dbReference type="ARBA" id="ARBA00004172"/>
    </source>
</evidence>
<keyword evidence="9" id="KW-0268">Exocytosis</keyword>
<feature type="region of interest" description="Disordered" evidence="27">
    <location>
        <begin position="322"/>
        <end position="348"/>
    </location>
</feature>
<evidence type="ECO:0000256" key="18">
    <source>
        <dbReference type="ARBA" id="ARBA00023242"/>
    </source>
</evidence>
<feature type="region of interest" description="Disordered" evidence="27">
    <location>
        <begin position="650"/>
        <end position="701"/>
    </location>
</feature>
<keyword evidence="14" id="KW-0653">Protein transport</keyword>
<dbReference type="GO" id="GO:0005509">
    <property type="term" value="F:calcium ion binding"/>
    <property type="evidence" value="ECO:0007669"/>
    <property type="project" value="InterPro"/>
</dbReference>
<comment type="function">
    <text evidence="22">Plays a role in synaptic vesicle endocytosis in brain neurons.</text>
</comment>
<keyword evidence="26" id="KW-0175">Coiled coil</keyword>
<dbReference type="Pfam" id="PF00018">
    <property type="entry name" value="SH3_1"/>
    <property type="match status" value="2"/>
</dbReference>
<comment type="subcellular location">
    <subcellularLocation>
        <location evidence="2">Cell membrane</location>
    </subcellularLocation>
    <subcellularLocation>
        <location evidence="4">Cell projection</location>
        <location evidence="4">Lamellipodium</location>
    </subcellularLocation>
    <subcellularLocation>
        <location evidence="5">Membrane</location>
        <location evidence="5">Clathrin-coated pit</location>
    </subcellularLocation>
    <subcellularLocation>
        <location evidence="3">Nucleus envelope</location>
    </subcellularLocation>
    <subcellularLocation>
        <location evidence="1">Recycling endosome</location>
    </subcellularLocation>
    <subcellularLocation>
        <location evidence="20">Synapse</location>
        <location evidence="20">Synaptosome</location>
    </subcellularLocation>
</comment>
<dbReference type="CDD" id="cd00052">
    <property type="entry name" value="EH"/>
    <property type="match status" value="2"/>
</dbReference>
<dbReference type="GO" id="GO:0006887">
    <property type="term" value="P:exocytosis"/>
    <property type="evidence" value="ECO:0007669"/>
    <property type="project" value="UniProtKB-KW"/>
</dbReference>
<dbReference type="FunFam" id="2.30.30.40:FF:000041">
    <property type="entry name" value="Intersectin 1"/>
    <property type="match status" value="1"/>
</dbReference>
<evidence type="ECO:0000256" key="12">
    <source>
        <dbReference type="ARBA" id="ARBA00022753"/>
    </source>
</evidence>
<dbReference type="Pfam" id="PF16617">
    <property type="entry name" value="INTAP"/>
    <property type="match status" value="1"/>
</dbReference>
<keyword evidence="13" id="KW-0106">Calcium</keyword>
<evidence type="ECO:0000256" key="4">
    <source>
        <dbReference type="ARBA" id="ARBA00004510"/>
    </source>
</evidence>
<dbReference type="GO" id="GO:0150007">
    <property type="term" value="P:clathrin-dependent synaptic vesicle endocytosis"/>
    <property type="evidence" value="ECO:0007669"/>
    <property type="project" value="TreeGrafter"/>
</dbReference>
<dbReference type="FunFam" id="1.10.238.10:FF:000055">
    <property type="entry name" value="Intersectin-1 isoform 1"/>
    <property type="match status" value="1"/>
</dbReference>
<dbReference type="InterPro" id="IPR002048">
    <property type="entry name" value="EF_hand_dom"/>
</dbReference>
<dbReference type="GO" id="GO:0060090">
    <property type="term" value="F:molecular adaptor activity"/>
    <property type="evidence" value="ECO:0007669"/>
    <property type="project" value="TreeGrafter"/>
</dbReference>
<evidence type="ECO:0000256" key="19">
    <source>
        <dbReference type="ARBA" id="ARBA00023273"/>
    </source>
</evidence>
<keyword evidence="16" id="KW-0472">Membrane</keyword>
<dbReference type="FunFam" id="1.10.238.10:FF:000046">
    <property type="entry name" value="intersectin-1 isoform X2"/>
    <property type="match status" value="1"/>
</dbReference>
<dbReference type="PROSITE" id="PS50031">
    <property type="entry name" value="EH"/>
    <property type="match status" value="2"/>
</dbReference>
<dbReference type="Gene3D" id="1.10.238.10">
    <property type="entry name" value="EF-hand"/>
    <property type="match status" value="2"/>
</dbReference>
<dbReference type="GO" id="GO:0005635">
    <property type="term" value="C:nuclear envelope"/>
    <property type="evidence" value="ECO:0007669"/>
    <property type="project" value="UniProtKB-SubCell"/>
</dbReference>
<evidence type="ECO:0000256" key="13">
    <source>
        <dbReference type="ARBA" id="ARBA00022837"/>
    </source>
</evidence>
<evidence type="ECO:0000256" key="22">
    <source>
        <dbReference type="ARBA" id="ARBA00058637"/>
    </source>
</evidence>
<keyword evidence="6 25" id="KW-0728">SH3 domain</keyword>
<evidence type="ECO:0000256" key="21">
    <source>
        <dbReference type="ARBA" id="ARBA00056103"/>
    </source>
</evidence>
<evidence type="ECO:0000256" key="2">
    <source>
        <dbReference type="ARBA" id="ARBA00004236"/>
    </source>
</evidence>
<dbReference type="GO" id="GO:0010646">
    <property type="term" value="P:regulation of cell communication"/>
    <property type="evidence" value="ECO:0007669"/>
    <property type="project" value="UniProtKB-ARBA"/>
</dbReference>
<evidence type="ECO:0000256" key="10">
    <source>
        <dbReference type="ARBA" id="ARBA00022599"/>
    </source>
</evidence>
<dbReference type="SUPFAM" id="SSF50044">
    <property type="entry name" value="SH3-domain"/>
    <property type="match status" value="4"/>
</dbReference>
<comment type="subunit">
    <text evidence="23">Interacts (via DH domain) with CDC42. Interacts (via SH3 domain 1) with WASL. Interacts with dynamin, SNAP25 and SNAP23. Interacts with clathrin-associated proteins and other components of the endocytic machinery, such as SPIN90, EPS15, EPN1, EPN2, STON2, FCHO1, FCHO2 and DAB2. Interacts (via SH3 domains) with REPS1 and SGIP1. Interacts with ARHGAP31. Interacts with ADAM15. Interacts with PRRT2. Interacts (via SH3 domain 4) with FCHSD2 (via SH3 domain 2). Interacts (via SH3 domain 1) with DENND2B. Interacts (via SH3 domains) with CBL. Isoform 2: Interacts with CBL and DNM1. Isoform 2: Interacts with LMNA. Isoform 2: Interacts with importin subunit KPNA1; this is likely to mediate its import into the nucleus. Interacts with DNM2.</text>
</comment>
<dbReference type="SMART" id="SM00027">
    <property type="entry name" value="EH"/>
    <property type="match status" value="2"/>
</dbReference>
<dbReference type="InterPro" id="IPR036028">
    <property type="entry name" value="SH3-like_dom_sf"/>
</dbReference>
<evidence type="ECO:0000256" key="3">
    <source>
        <dbReference type="ARBA" id="ARBA00004259"/>
    </source>
</evidence>
<proteinExistence type="predicted"/>
<dbReference type="InterPro" id="IPR018247">
    <property type="entry name" value="EF_Hand_1_Ca_BS"/>
</dbReference>
<evidence type="ECO:0000256" key="23">
    <source>
        <dbReference type="ARBA" id="ARBA00064505"/>
    </source>
</evidence>
<accession>A0A4W2DII4</accession>
<dbReference type="InterPro" id="IPR035899">
    <property type="entry name" value="DBL_dom_sf"/>
</dbReference>
<dbReference type="Proteomes" id="UP000314981">
    <property type="component" value="Chromosome 1"/>
</dbReference>
<reference evidence="31" key="3">
    <citation type="submission" date="2025-09" db="UniProtKB">
        <authorList>
            <consortium name="Ensembl"/>
        </authorList>
    </citation>
    <scope>IDENTIFICATION</scope>
</reference>
<evidence type="ECO:0000256" key="8">
    <source>
        <dbReference type="ARBA" id="ARBA00022475"/>
    </source>
</evidence>
<dbReference type="InterPro" id="IPR011992">
    <property type="entry name" value="EF-hand-dom_pair"/>
</dbReference>
<dbReference type="SMART" id="SM00326">
    <property type="entry name" value="SH3"/>
    <property type="match status" value="4"/>
</dbReference>
<dbReference type="PANTHER" id="PTHR11216:SF68">
    <property type="entry name" value="INTERSECTIN-1"/>
    <property type="match status" value="1"/>
</dbReference>
<feature type="domain" description="SH3" evidence="28">
    <location>
        <begin position="908"/>
        <end position="966"/>
    </location>
</feature>
<keyword evidence="8" id="KW-1003">Cell membrane</keyword>
<name>A0A4W2DII4_BOBOX</name>
<sequence>MAQFPTPFGGSLDIWAITVEERAKHDQQFHSLKPISGFITGDQARNFFFQSGLPQPVLAQIWALADMNNDGRMDQVEFSIAMKLIKLKLQGYQLPSALPPVMKQQPVAISSAPAFGMGGIASMPPLTAVAPVPMGSIPVVGMSPPLVSSVPAAGVPPLANGAPPVVQPLPAFAHPAATLPKSSSFSRSGPGSQLNTKLQKAQSFDVASVPPTAEWAVPQSSRLKYRQLFNSHDKTMSGHLTGPQARTILMQSSLPQAQLASIWNLSDIDQDGKLTAEEFILAMHLIDVAMSGQPLPPVLPPEYIPPSFRRVRSGSGISVITSTSVDQRLPEEPVLEDEQQQLEKKLPVTFEDKKRENFERGNLELEKRRQALLEQQRKEQERLAQLERAEQERKERERQEQERKRQLELEKQLEKQRELERQREEERRKEIERREAAKRELERQRQLEWERNRRQELLNQRNKEQEDIVVLKAKKKTLEFELEALNDKKHQLEGKLQDIRCRLTTQRQEIESTNKSRELRIAEITHLQQQLQESQQMLGRLIPEKQILNDQLKQVQQNSLHRDSLLTLKRALEAKELARQQLRDQLDEVEKETRSKLQEIDIFNNQLKELREIHNKQQLQKQKSIEAERLKQKEQERKILELEKQKEEAQRRAQERDQQWLERVHQEDEQQRPRKPHEEEKLKREESVKKKDSEEKGKPEMQDKLSRLFHQHQEPAKPAVQAPWSTAEKGPLTISAQENIKVVYYRALYPFESRSHDEITIQPGDIVMVDESQTGEPGWLGGELKGKTGWFPANYAEKIPENEVPAPVKPVTEAASTPTPKVAVCETPAPSSTTPAEPSETPNNWADFSSTWPTSTNEKPETDSWDAWATQPSLTVPSAGQLRQRSAFTPATATGSSPSPVLGQGEKVEGLQAQALYPWRAKKDNHLNFNKNDVITVLEQQDMWWFGEVQGQKGWFPKSYVKLISGPIRKSTSMDSGPSESPASLKRVASPAAKPAVSGEEIAQVIASYTATGPEQLTLAPGQLILIRKKNPGGWWEGELQARGKKRQIGWFPANYVKLLSPGTSKITPTDPPKPTAFPTVCQVIGMYDYTAQNDDELAFSKGQVINVLNKEDPDWWKGEVHGQVGLFPSNYVKLTTDTDPSQQWCSDLHLLDMLTPTERKRQGYIHELIVTEENYVNDLQLVTEVRAAGGAGRGLGSLSRRWGPASQAEKLSGVWEPLDGMSRKRRCPERRGFLLIHGQLGVLSTERAEVPQARDRQAREEAWSRTHSSEVGVGARRPGAGLTAARWASGLHSENLPPTTRHHRAPPPGPWQ</sequence>
<keyword evidence="12" id="KW-0967">Endosome</keyword>
<dbReference type="Gene3D" id="2.30.30.40">
    <property type="entry name" value="SH3 Domains"/>
    <property type="match status" value="4"/>
</dbReference>
<feature type="compositionally biased region" description="Basic and acidic residues" evidence="27">
    <location>
        <begin position="1249"/>
        <end position="1269"/>
    </location>
</feature>
<evidence type="ECO:0000256" key="26">
    <source>
        <dbReference type="SAM" id="Coils"/>
    </source>
</evidence>
<organism evidence="31 32">
    <name type="scientific">Bos indicus x Bos taurus</name>
    <name type="common">Hybrid cattle</name>
    <dbReference type="NCBI Taxonomy" id="30522"/>
    <lineage>
        <taxon>Eukaryota</taxon>
        <taxon>Metazoa</taxon>
        <taxon>Chordata</taxon>
        <taxon>Craniata</taxon>
        <taxon>Vertebrata</taxon>
        <taxon>Euteleostomi</taxon>
        <taxon>Mammalia</taxon>
        <taxon>Eutheria</taxon>
        <taxon>Laurasiatheria</taxon>
        <taxon>Artiodactyla</taxon>
        <taxon>Ruminantia</taxon>
        <taxon>Pecora</taxon>
        <taxon>Bovidae</taxon>
        <taxon>Bovinae</taxon>
        <taxon>Bos</taxon>
    </lineage>
</organism>
<dbReference type="GO" id="GO:0023051">
    <property type="term" value="P:regulation of signaling"/>
    <property type="evidence" value="ECO:0007669"/>
    <property type="project" value="UniProtKB-ARBA"/>
</dbReference>
<dbReference type="FunFam" id="2.30.30.40:FF:000024">
    <property type="entry name" value="Intersectin 1"/>
    <property type="match status" value="1"/>
</dbReference>
<dbReference type="InterPro" id="IPR001452">
    <property type="entry name" value="SH3_domain"/>
</dbReference>
<feature type="region of interest" description="Disordered" evidence="27">
    <location>
        <begin position="812"/>
        <end position="864"/>
    </location>
</feature>
<feature type="coiled-coil region" evidence="26">
    <location>
        <begin position="355"/>
        <end position="509"/>
    </location>
</feature>
<dbReference type="SMART" id="SM00054">
    <property type="entry name" value="EFh"/>
    <property type="match status" value="2"/>
</dbReference>
<feature type="domain" description="SH3" evidence="28">
    <location>
        <begin position="1079"/>
        <end position="1138"/>
    </location>
</feature>
<dbReference type="SUPFAM" id="SSF48065">
    <property type="entry name" value="DBL homology domain (DH-domain)"/>
    <property type="match status" value="1"/>
</dbReference>
<dbReference type="GO" id="GO:0030027">
    <property type="term" value="C:lamellipodium"/>
    <property type="evidence" value="ECO:0007669"/>
    <property type="project" value="UniProtKB-SubCell"/>
</dbReference>
<feature type="domain" description="EH" evidence="29">
    <location>
        <begin position="221"/>
        <end position="310"/>
    </location>
</feature>
<dbReference type="CDD" id="cd11995">
    <property type="entry name" value="SH3_Intersectin1_5"/>
    <property type="match status" value="1"/>
</dbReference>
<keyword evidence="17" id="KW-0168">Coated pit</keyword>
<evidence type="ECO:0000259" key="30">
    <source>
        <dbReference type="PROSITE" id="PS50222"/>
    </source>
</evidence>
<comment type="function">
    <text evidence="21">Adapter protein that provides a link between the endocytic membrane traffic and the actin assembly machinery. Acts as a guanine nucleotide exchange factor (GEF) for CDC42, and thereby stimulates actin nucleation mediated by WASL and the ARP2/3 complex. Plays a role in the assembly and maturation of clathrin-coated vesicles. Recruits FCHSD2 to clathrin-coated pits. Involved in endocytosis of activated EGFR, and probably also other growth factor receptors. Involved in endocytosis of integrin beta-1 (ITGB1) and transferrin receptor (TFR); internalization of ITGB1 as DAB2-dependent cargo but not TFR may involve association with DAB2. Promotes ubiquitination and subsequent degradation of EGFR, and thereby contributes to the down-regulation of EGFR-dependent signaling pathways. In chromaffin cells, required for normal exocytosis of catecholamines. Required for rapid replenishment of release-ready synaptic vesicles at presynaptic active zones. Inhibits ARHGAP31 activity toward RAC1.</text>
</comment>
<reference evidence="31" key="2">
    <citation type="submission" date="2025-08" db="UniProtKB">
        <authorList>
            <consortium name="Ensembl"/>
        </authorList>
    </citation>
    <scope>IDENTIFICATION</scope>
</reference>
<dbReference type="PROSITE" id="PS00018">
    <property type="entry name" value="EF_HAND_1"/>
    <property type="match status" value="2"/>
</dbReference>
<evidence type="ECO:0000259" key="29">
    <source>
        <dbReference type="PROSITE" id="PS50031"/>
    </source>
</evidence>
<evidence type="ECO:0000256" key="25">
    <source>
        <dbReference type="PROSITE-ProRule" id="PRU00192"/>
    </source>
</evidence>
<protein>
    <recommendedName>
        <fullName evidence="24">Intersectin-1</fullName>
    </recommendedName>
</protein>
<evidence type="ECO:0000256" key="11">
    <source>
        <dbReference type="ARBA" id="ARBA00022723"/>
    </source>
</evidence>
<evidence type="ECO:0000256" key="20">
    <source>
        <dbReference type="ARBA" id="ARBA00034102"/>
    </source>
</evidence>
<reference evidence="31 32" key="1">
    <citation type="submission" date="2018-11" db="EMBL/GenBank/DDBJ databases">
        <title>Haplotype-resolved cattle genomes.</title>
        <authorList>
            <person name="Low W.Y."/>
            <person name="Tearle R."/>
            <person name="Bickhart D.M."/>
            <person name="Rosen B.D."/>
            <person name="Koren S."/>
            <person name="Rhie A."/>
            <person name="Hiendleder S."/>
            <person name="Phillippy A.M."/>
            <person name="Smith T.P.L."/>
            <person name="Williams J.L."/>
        </authorList>
    </citation>
    <scope>NUCLEOTIDE SEQUENCE [LARGE SCALE GENOMIC DNA]</scope>
</reference>
<evidence type="ECO:0000256" key="5">
    <source>
        <dbReference type="ARBA" id="ARBA00004600"/>
    </source>
</evidence>
<dbReference type="PROSITE" id="PS50222">
    <property type="entry name" value="EF_HAND_2"/>
    <property type="match status" value="2"/>
</dbReference>
<keyword evidence="15" id="KW-0770">Synapse</keyword>
<dbReference type="Pfam" id="PF14604">
    <property type="entry name" value="SH3_9"/>
    <property type="match status" value="1"/>
</dbReference>
<dbReference type="CDD" id="cd11987">
    <property type="entry name" value="SH3_Intersectin1_1"/>
    <property type="match status" value="1"/>
</dbReference>
<dbReference type="GO" id="GO:0042734">
    <property type="term" value="C:presynaptic membrane"/>
    <property type="evidence" value="ECO:0007669"/>
    <property type="project" value="TreeGrafter"/>
</dbReference>
<evidence type="ECO:0000259" key="28">
    <source>
        <dbReference type="PROSITE" id="PS50002"/>
    </source>
</evidence>
<evidence type="ECO:0000256" key="14">
    <source>
        <dbReference type="ARBA" id="ARBA00022927"/>
    </source>
</evidence>
<evidence type="ECO:0000256" key="27">
    <source>
        <dbReference type="SAM" id="MobiDB-lite"/>
    </source>
</evidence>
<keyword evidence="11" id="KW-0479">Metal-binding</keyword>
<keyword evidence="32" id="KW-1185">Reference proteome</keyword>
<keyword evidence="7" id="KW-0813">Transport</keyword>
<dbReference type="GO" id="GO:0005905">
    <property type="term" value="C:clathrin-coated pit"/>
    <property type="evidence" value="ECO:0007669"/>
    <property type="project" value="UniProtKB-SubCell"/>
</dbReference>
<feature type="compositionally biased region" description="Polar residues" evidence="27">
    <location>
        <begin position="843"/>
        <end position="857"/>
    </location>
</feature>